<sequence>MRSGIIYYEYEKREKFEDYDLKADAELGTFKIRRYHFNNESFVHPLHNVRFDPDRPYEILMEVLMADQLLSSSDNRTTFTRGSHCSRRSSPTPHYSPRGLSLTRQVSSPYSSKIDSFLRRRMASKEFRSPKSWELIPPSDGWMCDGDEEEKGIGGMEPSAEKEEGSKEDEEEEDPEEDPEEDEEEEDPEEEVHAFISLPMDMDADEDYLQYLEVRQYSPEYSPFHSGQASVLDLPEDLADRCSVSHGASSYDLFG</sequence>
<evidence type="ECO:0000256" key="1">
    <source>
        <dbReference type="SAM" id="MobiDB-lite"/>
    </source>
</evidence>
<feature type="compositionally biased region" description="Acidic residues" evidence="1">
    <location>
        <begin position="166"/>
        <end position="190"/>
    </location>
</feature>
<reference evidence="2 3" key="1">
    <citation type="journal article" date="2023" name="Plants (Basel)">
        <title>Bridging the Gap: Combining Genomics and Transcriptomics Approaches to Understand Stylosanthes scabra, an Orphan Legume from the Brazilian Caatinga.</title>
        <authorList>
            <person name="Ferreira-Neto J.R.C."/>
            <person name="da Silva M.D."/>
            <person name="Binneck E."/>
            <person name="de Melo N.F."/>
            <person name="da Silva R.H."/>
            <person name="de Melo A.L.T.M."/>
            <person name="Pandolfi V."/>
            <person name="Bustamante F.O."/>
            <person name="Brasileiro-Vidal A.C."/>
            <person name="Benko-Iseppon A.M."/>
        </authorList>
    </citation>
    <scope>NUCLEOTIDE SEQUENCE [LARGE SCALE GENOMIC DNA]</scope>
    <source>
        <tissue evidence="2">Leaves</tissue>
    </source>
</reference>
<evidence type="ECO:0000313" key="2">
    <source>
        <dbReference type="EMBL" id="MED6225047.1"/>
    </source>
</evidence>
<dbReference type="Proteomes" id="UP001341840">
    <property type="component" value="Unassembled WGS sequence"/>
</dbReference>
<gene>
    <name evidence="2" type="ORF">PIB30_090018</name>
</gene>
<feature type="region of interest" description="Disordered" evidence="1">
    <location>
        <begin position="75"/>
        <end position="107"/>
    </location>
</feature>
<feature type="compositionally biased region" description="Polar residues" evidence="1">
    <location>
        <begin position="75"/>
        <end position="93"/>
    </location>
</feature>
<proteinExistence type="predicted"/>
<evidence type="ECO:0000313" key="3">
    <source>
        <dbReference type="Proteomes" id="UP001341840"/>
    </source>
</evidence>
<feature type="region of interest" description="Disordered" evidence="1">
    <location>
        <begin position="138"/>
        <end position="200"/>
    </location>
</feature>
<keyword evidence="3" id="KW-1185">Reference proteome</keyword>
<protein>
    <submittedName>
        <fullName evidence="2">Uncharacterized protein</fullName>
    </submittedName>
</protein>
<feature type="non-terminal residue" evidence="2">
    <location>
        <position position="255"/>
    </location>
</feature>
<name>A0ABU6ZSX5_9FABA</name>
<comment type="caution">
    <text evidence="2">The sequence shown here is derived from an EMBL/GenBank/DDBJ whole genome shotgun (WGS) entry which is preliminary data.</text>
</comment>
<dbReference type="EMBL" id="JASCZI010273574">
    <property type="protein sequence ID" value="MED6225047.1"/>
    <property type="molecule type" value="Genomic_DNA"/>
</dbReference>
<organism evidence="2 3">
    <name type="scientific">Stylosanthes scabra</name>
    <dbReference type="NCBI Taxonomy" id="79078"/>
    <lineage>
        <taxon>Eukaryota</taxon>
        <taxon>Viridiplantae</taxon>
        <taxon>Streptophyta</taxon>
        <taxon>Embryophyta</taxon>
        <taxon>Tracheophyta</taxon>
        <taxon>Spermatophyta</taxon>
        <taxon>Magnoliopsida</taxon>
        <taxon>eudicotyledons</taxon>
        <taxon>Gunneridae</taxon>
        <taxon>Pentapetalae</taxon>
        <taxon>rosids</taxon>
        <taxon>fabids</taxon>
        <taxon>Fabales</taxon>
        <taxon>Fabaceae</taxon>
        <taxon>Papilionoideae</taxon>
        <taxon>50 kb inversion clade</taxon>
        <taxon>dalbergioids sensu lato</taxon>
        <taxon>Dalbergieae</taxon>
        <taxon>Pterocarpus clade</taxon>
        <taxon>Stylosanthes</taxon>
    </lineage>
</organism>
<accession>A0ABU6ZSX5</accession>